<accession>A0A081KE39</accession>
<evidence type="ECO:0000313" key="2">
    <source>
        <dbReference type="EMBL" id="KEI72415.1"/>
    </source>
</evidence>
<evidence type="ECO:0000256" key="1">
    <source>
        <dbReference type="SAM" id="MobiDB-lite"/>
    </source>
</evidence>
<protein>
    <submittedName>
        <fullName evidence="2">Uncharacterized protein</fullName>
    </submittedName>
</protein>
<comment type="caution">
    <text evidence="2">The sequence shown here is derived from an EMBL/GenBank/DDBJ whole genome shotgun (WGS) entry which is preliminary data.</text>
</comment>
<proteinExistence type="predicted"/>
<evidence type="ECO:0000313" key="3">
    <source>
        <dbReference type="Proteomes" id="UP000027997"/>
    </source>
</evidence>
<keyword evidence="3" id="KW-1185">Reference proteome</keyword>
<dbReference type="Proteomes" id="UP000027997">
    <property type="component" value="Unassembled WGS sequence"/>
</dbReference>
<name>A0A081KE39_9GAMM</name>
<organism evidence="2 3">
    <name type="scientific">Endozoicomonas elysicola</name>
    <dbReference type="NCBI Taxonomy" id="305900"/>
    <lineage>
        <taxon>Bacteria</taxon>
        <taxon>Pseudomonadati</taxon>
        <taxon>Pseudomonadota</taxon>
        <taxon>Gammaproteobacteria</taxon>
        <taxon>Oceanospirillales</taxon>
        <taxon>Endozoicomonadaceae</taxon>
        <taxon>Endozoicomonas</taxon>
    </lineage>
</organism>
<feature type="region of interest" description="Disordered" evidence="1">
    <location>
        <begin position="548"/>
        <end position="570"/>
    </location>
</feature>
<gene>
    <name evidence="2" type="ORF">GV64_18300</name>
</gene>
<dbReference type="EMBL" id="JOJP01000001">
    <property type="protein sequence ID" value="KEI72415.1"/>
    <property type="molecule type" value="Genomic_DNA"/>
</dbReference>
<sequence>MDERSVCPYKIESASFLSGRPLNSLGQNQEVESVPFTDEFQDVRQDRNVKFSKRSKASRTKVPLLLPFDQPVDTTLLREPERQLAKDDPFVQARTIVPTESIARRLTQVSGGMSVRSKVMGEEPSGLLEESLGENSVCKTDIGISSKSSAPVSLLSLDDLKVRLKEAISDAQYEELSRMLSVPKETMERGSLMLECRETTDYLRNHSCLLKLLEELNTYSDPFCSGYYLADRHHPILEILEEIVVKEGGGGEDTVFEMNFNIDSGDRVILSIKRRVPVIMKTPQPQSVSENPLDAQILREWELGEALASGEAKKEIKAKVIMPTIWHLKPKTFKNPDLFSALKERISNSSCDITIMVKFRDRPSMDQEKTGRGDRLATSRKNPKDFYRSEIMRLPWGDQYPKFIEIQVPFIRDIPVKDSDLIDLRKEPLRNKSHTGSYPNLQYVCDQAEVTARNMDPDKPENNAMGGDHRGAGIGVNTCDFIEFPSLVEKIGVPTLDMLEATIADVTTTATGTLNKYIENLAGLRNQNFKCCRSLGFIVGMSSNQRSKRVHANSESDNGSGNHKAEKLAEGTQDKTNKYRYALIQARFSEQEKFGTMITDPMVSALTVLNILNLELLVMYLVRDINRLLEMPGFKRVIKINIDGNPENFVIRNGWFTLIDQTPANSSINDCVFPGNKFLTKAWFKRREDFNHKLSTVFEFGLFFIPVMLFRLFHPTDADYSVFEEEGVFDTKMKDQVERQKIILDTLLGWLALDNDLVKWVESCFFSFMKKDLSIDLIEGGNCGSFIEKLSDGFNNFICGGRLPENHSVGFGSLDQASQVKFLHVCLRVVYKHLGKIKSDEKENLQEKRLVEGAYRGVTVGLSISGCYSGAEVSAILKNITCREVSVYSPLGIEDSFYRALSGSSDLPENDWGLGRDNIEVFKEELISRTKWKAVNAKNRKTIPVIMKSLDKIFVKRIDFLLVSLGCGSDKDIRAQKFSWLDSSDSAERIAVEEFRGDDSYNKCVLSLKNPTIILVNHQMNPPYLIRDVEKFQWSLVTLKDERSISVPSYRFNYKVTYAQKVSAFEQMLFDGFLSEFDKIYQQLTEGRRKNVQDFGGSFLEKMMTHLPEDCGSWQSSGNREGGAYLSMRLSLKKTSRIMLLFRVFRDVLRDANAVLPSRIYAHIPHADSGYYVCLSFRKFGGYLSRSFGKAYLPEQLEGEVAKSPTAKVISFFLSGVMGSNTGDIVAVKGENIGVRGYVGYLGRGPDNRPILSGYSNGGEPFRVFPEGFVKDRSLSDQNRRLMLNVPDQSRAYGGENLPSLDAVSLFHPVNTDG</sequence>
<reference evidence="2 3" key="1">
    <citation type="submission" date="2014-06" db="EMBL/GenBank/DDBJ databases">
        <title>Whole Genome Sequences of Three Symbiotic Endozoicomonas Bacteria.</title>
        <authorList>
            <person name="Neave M.J."/>
            <person name="Apprill A."/>
            <person name="Voolstra C.R."/>
        </authorList>
    </citation>
    <scope>NUCLEOTIDE SEQUENCE [LARGE SCALE GENOMIC DNA]</scope>
    <source>
        <strain evidence="2 3">DSM 22380</strain>
    </source>
</reference>